<dbReference type="EMBL" id="SPOF01000034">
    <property type="protein sequence ID" value="TIB10069.1"/>
    <property type="molecule type" value="Genomic_DNA"/>
</dbReference>
<evidence type="ECO:0000313" key="2">
    <source>
        <dbReference type="EMBL" id="TIB10069.1"/>
    </source>
</evidence>
<dbReference type="OrthoDB" id="4085451at2759"/>
<protein>
    <submittedName>
        <fullName evidence="2">Uncharacterized protein</fullName>
    </submittedName>
</protein>
<name>A0A4T0HWV0_WALIC</name>
<organism evidence="2 3">
    <name type="scientific">Wallemia ichthyophaga</name>
    <dbReference type="NCBI Taxonomy" id="245174"/>
    <lineage>
        <taxon>Eukaryota</taxon>
        <taxon>Fungi</taxon>
        <taxon>Dikarya</taxon>
        <taxon>Basidiomycota</taxon>
        <taxon>Wallemiomycotina</taxon>
        <taxon>Wallemiomycetes</taxon>
        <taxon>Wallemiales</taxon>
        <taxon>Wallemiaceae</taxon>
        <taxon>Wallemia</taxon>
    </lineage>
</organism>
<reference evidence="2 3" key="1">
    <citation type="submission" date="2019-03" db="EMBL/GenBank/DDBJ databases">
        <title>Sequencing 23 genomes of Wallemia ichthyophaga.</title>
        <authorList>
            <person name="Gostincar C."/>
        </authorList>
    </citation>
    <scope>NUCLEOTIDE SEQUENCE [LARGE SCALE GENOMIC DNA]</scope>
    <source>
        <strain evidence="2 3">EXF-8621</strain>
    </source>
</reference>
<dbReference type="Proteomes" id="UP000306954">
    <property type="component" value="Unassembled WGS sequence"/>
</dbReference>
<sequence>MGNSTSKAVRRLPKTQSKQVPKATESLDRLKNPSTSHDEPHTKPNAAMKDGQDPDFMNNLSKIDPVKIEKAQTNFRPSDKMINILRGRKVESEVDNAAMAYNRLSPQSLLVYLEERKNGGDVGQLNRSFNVNDSDAEIIEKYTAAPTIGTPFTVKVDENSGEIQRVIVSL</sequence>
<feature type="compositionally biased region" description="Basic and acidic residues" evidence="1">
    <location>
        <begin position="25"/>
        <end position="42"/>
    </location>
</feature>
<evidence type="ECO:0000313" key="3">
    <source>
        <dbReference type="Proteomes" id="UP000306954"/>
    </source>
</evidence>
<gene>
    <name evidence="2" type="ORF">E3P90_02991</name>
</gene>
<evidence type="ECO:0000256" key="1">
    <source>
        <dbReference type="SAM" id="MobiDB-lite"/>
    </source>
</evidence>
<dbReference type="AlphaFoldDB" id="A0A4T0HWV0"/>
<feature type="region of interest" description="Disordered" evidence="1">
    <location>
        <begin position="1"/>
        <end position="54"/>
    </location>
</feature>
<proteinExistence type="predicted"/>
<accession>A0A4T0HWV0</accession>
<comment type="caution">
    <text evidence="2">The sequence shown here is derived from an EMBL/GenBank/DDBJ whole genome shotgun (WGS) entry which is preliminary data.</text>
</comment>